<dbReference type="Proteomes" id="UP000532440">
    <property type="component" value="Unassembled WGS sequence"/>
</dbReference>
<name>A0A7W8M9N0_9BURK</name>
<evidence type="ECO:0000313" key="4">
    <source>
        <dbReference type="EMBL" id="MBB5272249.1"/>
    </source>
</evidence>
<dbReference type="AlphaFoldDB" id="A0A7W8M9N0"/>
<proteinExistence type="predicted"/>
<feature type="compositionally biased region" description="Low complexity" evidence="1">
    <location>
        <begin position="239"/>
        <end position="255"/>
    </location>
</feature>
<evidence type="ECO:0000256" key="2">
    <source>
        <dbReference type="SAM" id="Phobius"/>
    </source>
</evidence>
<keyword evidence="5" id="KW-1185">Reference proteome</keyword>
<dbReference type="InterPro" id="IPR038109">
    <property type="entry name" value="DNA_bind_recomb_sf"/>
</dbReference>
<feature type="transmembrane region" description="Helical" evidence="2">
    <location>
        <begin position="39"/>
        <end position="61"/>
    </location>
</feature>
<accession>A0A7W8M9N0</accession>
<keyword evidence="2" id="KW-0812">Transmembrane</keyword>
<evidence type="ECO:0000259" key="3">
    <source>
        <dbReference type="Pfam" id="PF07508"/>
    </source>
</evidence>
<organism evidence="4 5">
    <name type="scientific">Quisquiliibacterium transsilvanicum</name>
    <dbReference type="NCBI Taxonomy" id="1549638"/>
    <lineage>
        <taxon>Bacteria</taxon>
        <taxon>Pseudomonadati</taxon>
        <taxon>Pseudomonadota</taxon>
        <taxon>Betaproteobacteria</taxon>
        <taxon>Burkholderiales</taxon>
        <taxon>Burkholderiaceae</taxon>
        <taxon>Quisquiliibacterium</taxon>
    </lineage>
</organism>
<reference evidence="4 5" key="1">
    <citation type="submission" date="2020-08" db="EMBL/GenBank/DDBJ databases">
        <title>Genomic Encyclopedia of Type Strains, Phase IV (KMG-IV): sequencing the most valuable type-strain genomes for metagenomic binning, comparative biology and taxonomic classification.</title>
        <authorList>
            <person name="Goeker M."/>
        </authorList>
    </citation>
    <scope>NUCLEOTIDE SEQUENCE [LARGE SCALE GENOMIC DNA]</scope>
    <source>
        <strain evidence="4 5">DSM 29781</strain>
    </source>
</reference>
<comment type="caution">
    <text evidence="4">The sequence shown here is derived from an EMBL/GenBank/DDBJ whole genome shotgun (WGS) entry which is preliminary data.</text>
</comment>
<keyword evidence="2" id="KW-0472">Membrane</keyword>
<feature type="region of interest" description="Disordered" evidence="1">
    <location>
        <begin position="239"/>
        <end position="278"/>
    </location>
</feature>
<sequence length="278" mass="30180">MDRNFSVITFGIAQIAMDVEPGIGMLTGAAVLHGPSHTVLGSLVIACIVMLVSPWACCLLLKRWNKEVTHYGLARWVQQETPPKKAVVLGAFFGTLSHVALDGLIHHDIQPLLPFSGSNPLAGLVAHDAVYQACVVAGVLGAAAWCAEGVVTKGGKPFTKQTIYKMLHNRMYLGEIVHKGQSFPGQHQAIVTHAQWDAVHALIATDGIERRRETNDRQREPVLLRGLCCSRPMANGWCPATPSRRARPTATTPRSDTGALARGPASTGHNRQRLLRNW</sequence>
<evidence type="ECO:0000313" key="5">
    <source>
        <dbReference type="Proteomes" id="UP000532440"/>
    </source>
</evidence>
<dbReference type="RefSeq" id="WP_345120000.1">
    <property type="nucleotide sequence ID" value="NZ_BAABEW010000002.1"/>
</dbReference>
<gene>
    <name evidence="4" type="ORF">HNQ70_002263</name>
</gene>
<dbReference type="Pfam" id="PF07508">
    <property type="entry name" value="Recombinase"/>
    <property type="match status" value="1"/>
</dbReference>
<evidence type="ECO:0000256" key="1">
    <source>
        <dbReference type="SAM" id="MobiDB-lite"/>
    </source>
</evidence>
<dbReference type="InterPro" id="IPR011109">
    <property type="entry name" value="DNA_bind_recombinase_dom"/>
</dbReference>
<dbReference type="GO" id="GO:0000150">
    <property type="term" value="F:DNA strand exchange activity"/>
    <property type="evidence" value="ECO:0007669"/>
    <property type="project" value="InterPro"/>
</dbReference>
<dbReference type="GO" id="GO:0003677">
    <property type="term" value="F:DNA binding"/>
    <property type="evidence" value="ECO:0007669"/>
    <property type="project" value="InterPro"/>
</dbReference>
<dbReference type="EMBL" id="JACHGB010000004">
    <property type="protein sequence ID" value="MBB5272249.1"/>
    <property type="molecule type" value="Genomic_DNA"/>
</dbReference>
<protein>
    <recommendedName>
        <fullName evidence="3">Recombinase domain-containing protein</fullName>
    </recommendedName>
</protein>
<feature type="domain" description="Recombinase" evidence="3">
    <location>
        <begin position="144"/>
        <end position="204"/>
    </location>
</feature>
<dbReference type="Gene3D" id="3.90.1750.20">
    <property type="entry name" value="Putative Large Serine Recombinase, Chain B, Domain 2"/>
    <property type="match status" value="1"/>
</dbReference>
<keyword evidence="2" id="KW-1133">Transmembrane helix</keyword>